<reference evidence="2 3" key="1">
    <citation type="journal article" date="2019" name="Int. J. Syst. Evol. Microbiol.">
        <title>The Global Catalogue of Microorganisms (GCM) 10K type strain sequencing project: providing services to taxonomists for standard genome sequencing and annotation.</title>
        <authorList>
            <consortium name="The Broad Institute Genomics Platform"/>
            <consortium name="The Broad Institute Genome Sequencing Center for Infectious Disease"/>
            <person name="Wu L."/>
            <person name="Ma J."/>
        </authorList>
    </citation>
    <scope>NUCLEOTIDE SEQUENCE [LARGE SCALE GENOMIC DNA]</scope>
    <source>
        <strain evidence="2 3">GX26</strain>
    </source>
</reference>
<evidence type="ECO:0000259" key="1">
    <source>
        <dbReference type="Pfam" id="PF26269"/>
    </source>
</evidence>
<protein>
    <recommendedName>
        <fullName evidence="1">DUF8072 domain-containing protein</fullName>
    </recommendedName>
</protein>
<dbReference type="Pfam" id="PF26269">
    <property type="entry name" value="DUF8072"/>
    <property type="match status" value="1"/>
</dbReference>
<keyword evidence="3" id="KW-1185">Reference proteome</keyword>
<gene>
    <name evidence="2" type="ORF">ACFQGB_10115</name>
</gene>
<evidence type="ECO:0000313" key="2">
    <source>
        <dbReference type="EMBL" id="MFC6953217.1"/>
    </source>
</evidence>
<dbReference type="EMBL" id="JBHSXN010000002">
    <property type="protein sequence ID" value="MFC6953217.1"/>
    <property type="molecule type" value="Genomic_DNA"/>
</dbReference>
<sequence>MNTLAKRLYNVAPDPVTLTFADDTTIDLAMGHAEFFQEELEAEGETDDGTTYRIVDGDDDDTLLVARETADGWQIVGEAVDVERA</sequence>
<feature type="domain" description="DUF8072" evidence="1">
    <location>
        <begin position="1"/>
        <end position="85"/>
    </location>
</feature>
<comment type="caution">
    <text evidence="2">The sequence shown here is derived from an EMBL/GenBank/DDBJ whole genome shotgun (WGS) entry which is preliminary data.</text>
</comment>
<accession>A0ABD5VGJ5</accession>
<dbReference type="InterPro" id="IPR058385">
    <property type="entry name" value="DUF8072"/>
</dbReference>
<dbReference type="AlphaFoldDB" id="A0ABD5VGJ5"/>
<organism evidence="2 3">
    <name type="scientific">Halorubellus litoreus</name>
    <dbReference type="NCBI Taxonomy" id="755308"/>
    <lineage>
        <taxon>Archaea</taxon>
        <taxon>Methanobacteriati</taxon>
        <taxon>Methanobacteriota</taxon>
        <taxon>Stenosarchaea group</taxon>
        <taxon>Halobacteria</taxon>
        <taxon>Halobacteriales</taxon>
        <taxon>Halorubellaceae</taxon>
        <taxon>Halorubellus</taxon>
    </lineage>
</organism>
<proteinExistence type="predicted"/>
<dbReference type="RefSeq" id="WP_336350180.1">
    <property type="nucleotide sequence ID" value="NZ_JAZAQL010000002.1"/>
</dbReference>
<evidence type="ECO:0000313" key="3">
    <source>
        <dbReference type="Proteomes" id="UP001596395"/>
    </source>
</evidence>
<name>A0ABD5VGJ5_9EURY</name>
<dbReference type="Proteomes" id="UP001596395">
    <property type="component" value="Unassembled WGS sequence"/>
</dbReference>